<dbReference type="EMBL" id="VJZC01000004">
    <property type="protein sequence ID" value="MPY55903.1"/>
    <property type="molecule type" value="Genomic_DNA"/>
</dbReference>
<name>A0A5N8X8Y8_9ACTN</name>
<dbReference type="Proteomes" id="UP000400924">
    <property type="component" value="Unassembled WGS sequence"/>
</dbReference>
<dbReference type="InterPro" id="IPR000873">
    <property type="entry name" value="AMP-dep_synth/lig_dom"/>
</dbReference>
<dbReference type="GO" id="GO:0016627">
    <property type="term" value="F:oxidoreductase activity, acting on the CH-CH group of donors"/>
    <property type="evidence" value="ECO:0007669"/>
    <property type="project" value="InterPro"/>
</dbReference>
<keyword evidence="4" id="KW-0436">Ligase</keyword>
<evidence type="ECO:0000256" key="1">
    <source>
        <dbReference type="ARBA" id="ARBA00006432"/>
    </source>
</evidence>
<dbReference type="PROSITE" id="PS00455">
    <property type="entry name" value="AMP_BINDING"/>
    <property type="match status" value="1"/>
</dbReference>
<organism evidence="4 5">
    <name type="scientific">Streptomyces spongiae</name>
    <dbReference type="NCBI Taxonomy" id="565072"/>
    <lineage>
        <taxon>Bacteria</taxon>
        <taxon>Bacillati</taxon>
        <taxon>Actinomycetota</taxon>
        <taxon>Actinomycetes</taxon>
        <taxon>Kitasatosporales</taxon>
        <taxon>Streptomycetaceae</taxon>
        <taxon>Streptomyces</taxon>
    </lineage>
</organism>
<evidence type="ECO:0000313" key="5">
    <source>
        <dbReference type="Proteomes" id="UP000400924"/>
    </source>
</evidence>
<dbReference type="RefSeq" id="WP_322723457.1">
    <property type="nucleotide sequence ID" value="NZ_VJZC01000004.1"/>
</dbReference>
<dbReference type="InterPro" id="IPR042099">
    <property type="entry name" value="ANL_N_sf"/>
</dbReference>
<accession>A0A5N8X8Y8</accession>
<feature type="compositionally biased region" description="Low complexity" evidence="2">
    <location>
        <begin position="464"/>
        <end position="477"/>
    </location>
</feature>
<dbReference type="GO" id="GO:0070566">
    <property type="term" value="F:adenylyltransferase activity"/>
    <property type="evidence" value="ECO:0007669"/>
    <property type="project" value="TreeGrafter"/>
</dbReference>
<sequence>MRESLTTLREQAASNPQQPVMTFASEVGQRSSTTVCSRALDRHSKRIASWLQEGLSPGERALLLYSPEVEFTTAFSACVYSGVIAVPAPLPGRYRHERRRLAAIARDAGVRVSLTQLSDLPEVEKCVAEEGVAEAVCHSTDTDAGDPDAWTAPEVSPKTVALLRYTSGSTGDPRGVVVSHGSLTAQLDRLVRALGIGPDVACGGWIPLYDDMGPIGLMLTGVLYGSGYVQMDPMAFLRHPHNWLRLLDEFDVQVTASPDFGYELCLRRVTDEQLAGLDLSRVAVAVNGSEPVRPATVTRFFERYAAEALLPMYGLADVRRALGRAAAAALTAEAVNVLSVRSVHTLPGELNAISTITKAYVPTLTQDTLGSLGEPLGVHGFLTSPAGGGFAKLERDHRICAIFDGSTAVNRAALLHQMPRLARQLGRLHVDSNGLRTAADLTAPLPPFDPGQPDAAVRRGMQRCPGPARRGEPAAAGRAGGGGRCRRATTSRTRATGDRVGGLRPGGRGLPGTDFTLAECYERAYAYAACLLLWLENPSLRTGRLGTEGLWLRACLTFLLGEDDTDVHDILAGVLLTTPASEFTLLGGAE</sequence>
<keyword evidence="5" id="KW-1185">Reference proteome</keyword>
<evidence type="ECO:0000313" key="4">
    <source>
        <dbReference type="EMBL" id="MPY55903.1"/>
    </source>
</evidence>
<dbReference type="GO" id="GO:0016874">
    <property type="term" value="F:ligase activity"/>
    <property type="evidence" value="ECO:0007669"/>
    <property type="project" value="UniProtKB-KW"/>
</dbReference>
<gene>
    <name evidence="4" type="ORF">FNH08_01450</name>
</gene>
<dbReference type="Gene3D" id="3.40.50.12780">
    <property type="entry name" value="N-terminal domain of ligase-like"/>
    <property type="match status" value="1"/>
</dbReference>
<comment type="similarity">
    <text evidence="1">Belongs to the ATP-dependent AMP-binding enzyme family.</text>
</comment>
<comment type="caution">
    <text evidence="4">The sequence shown here is derived from an EMBL/GenBank/DDBJ whole genome shotgun (WGS) entry which is preliminary data.</text>
</comment>
<feature type="region of interest" description="Disordered" evidence="2">
    <location>
        <begin position="464"/>
        <end position="505"/>
    </location>
</feature>
<dbReference type="Pfam" id="PF00501">
    <property type="entry name" value="AMP-binding"/>
    <property type="match status" value="1"/>
</dbReference>
<dbReference type="PANTHER" id="PTHR22754">
    <property type="entry name" value="DISCO-INTERACTING PROTEIN 2 DIP2 -RELATED"/>
    <property type="match status" value="1"/>
</dbReference>
<dbReference type="InterPro" id="IPR036250">
    <property type="entry name" value="AcylCo_DH-like_C"/>
</dbReference>
<reference evidence="4 5" key="1">
    <citation type="submission" date="2019-07" db="EMBL/GenBank/DDBJ databases">
        <title>New species of Amycolatopsis and Streptomyces.</title>
        <authorList>
            <person name="Duangmal K."/>
            <person name="Teo W.F.A."/>
            <person name="Lipun K."/>
        </authorList>
    </citation>
    <scope>NUCLEOTIDE SEQUENCE [LARGE SCALE GENOMIC DNA]</scope>
    <source>
        <strain evidence="4 5">NBRC 106415</strain>
    </source>
</reference>
<dbReference type="SUPFAM" id="SSF56801">
    <property type="entry name" value="Acetyl-CoA synthetase-like"/>
    <property type="match status" value="1"/>
</dbReference>
<dbReference type="AlphaFoldDB" id="A0A5N8X8Y8"/>
<protein>
    <submittedName>
        <fullName evidence="4">Fatty acyl-AMP ligase</fullName>
    </submittedName>
</protein>
<dbReference type="GO" id="GO:0005886">
    <property type="term" value="C:plasma membrane"/>
    <property type="evidence" value="ECO:0007669"/>
    <property type="project" value="TreeGrafter"/>
</dbReference>
<dbReference type="InterPro" id="IPR020845">
    <property type="entry name" value="AMP-binding_CS"/>
</dbReference>
<dbReference type="SUPFAM" id="SSF47203">
    <property type="entry name" value="Acyl-CoA dehydrogenase C-terminal domain-like"/>
    <property type="match status" value="1"/>
</dbReference>
<dbReference type="GO" id="GO:0006633">
    <property type="term" value="P:fatty acid biosynthetic process"/>
    <property type="evidence" value="ECO:0007669"/>
    <property type="project" value="TreeGrafter"/>
</dbReference>
<evidence type="ECO:0000259" key="3">
    <source>
        <dbReference type="Pfam" id="PF00501"/>
    </source>
</evidence>
<proteinExistence type="inferred from homology"/>
<feature type="domain" description="AMP-dependent synthetase/ligase" evidence="3">
    <location>
        <begin position="8"/>
        <end position="316"/>
    </location>
</feature>
<dbReference type="PANTHER" id="PTHR22754:SF32">
    <property type="entry name" value="DISCO-INTERACTING PROTEIN 2"/>
    <property type="match status" value="1"/>
</dbReference>
<evidence type="ECO:0000256" key="2">
    <source>
        <dbReference type="SAM" id="MobiDB-lite"/>
    </source>
</evidence>